<accession>A0A951Q983</accession>
<keyword evidence="1" id="KW-0472">Membrane</keyword>
<feature type="transmembrane region" description="Helical" evidence="1">
    <location>
        <begin position="12"/>
        <end position="30"/>
    </location>
</feature>
<feature type="domain" description="SGNH hydrolase-type esterase" evidence="2">
    <location>
        <begin position="89"/>
        <end position="307"/>
    </location>
</feature>
<keyword evidence="1" id="KW-0812">Transmembrane</keyword>
<comment type="caution">
    <text evidence="3">The sequence shown here is derived from an EMBL/GenBank/DDBJ whole genome shotgun (WGS) entry which is preliminary data.</text>
</comment>
<dbReference type="EMBL" id="JAHHHD010000009">
    <property type="protein sequence ID" value="MBW4659082.1"/>
    <property type="molecule type" value="Genomic_DNA"/>
</dbReference>
<dbReference type="Pfam" id="PF13472">
    <property type="entry name" value="Lipase_GDSL_2"/>
    <property type="match status" value="1"/>
</dbReference>
<dbReference type="SUPFAM" id="SSF52266">
    <property type="entry name" value="SGNH hydrolase"/>
    <property type="match status" value="1"/>
</dbReference>
<proteinExistence type="predicted"/>
<dbReference type="Gene3D" id="3.40.50.1110">
    <property type="entry name" value="SGNH hydrolase"/>
    <property type="match status" value="1"/>
</dbReference>
<dbReference type="InterPro" id="IPR036514">
    <property type="entry name" value="SGNH_hydro_sf"/>
</dbReference>
<reference evidence="3" key="2">
    <citation type="journal article" date="2022" name="Microbiol. Resour. Announc.">
        <title>Metagenome Sequencing to Explore Phylogenomics of Terrestrial Cyanobacteria.</title>
        <authorList>
            <person name="Ward R.D."/>
            <person name="Stajich J.E."/>
            <person name="Johansen J.R."/>
            <person name="Huntemann M."/>
            <person name="Clum A."/>
            <person name="Foster B."/>
            <person name="Foster B."/>
            <person name="Roux S."/>
            <person name="Palaniappan K."/>
            <person name="Varghese N."/>
            <person name="Mukherjee S."/>
            <person name="Reddy T.B.K."/>
            <person name="Daum C."/>
            <person name="Copeland A."/>
            <person name="Chen I.A."/>
            <person name="Ivanova N.N."/>
            <person name="Kyrpides N.C."/>
            <person name="Shapiro N."/>
            <person name="Eloe-Fadrosh E.A."/>
            <person name="Pietrasiak N."/>
        </authorList>
    </citation>
    <scope>NUCLEOTIDE SEQUENCE</scope>
    <source>
        <strain evidence="3">UHER 2000/2452</strain>
    </source>
</reference>
<keyword evidence="3" id="KW-0378">Hydrolase</keyword>
<dbReference type="AlphaFoldDB" id="A0A951Q983"/>
<keyword evidence="1" id="KW-1133">Transmembrane helix</keyword>
<reference evidence="3" key="1">
    <citation type="submission" date="2021-05" db="EMBL/GenBank/DDBJ databases">
        <authorList>
            <person name="Pietrasiak N."/>
            <person name="Ward R."/>
            <person name="Stajich J.E."/>
            <person name="Kurbessoian T."/>
        </authorList>
    </citation>
    <scope>NUCLEOTIDE SEQUENCE</scope>
    <source>
        <strain evidence="3">UHER 2000/2452</strain>
    </source>
</reference>
<dbReference type="Proteomes" id="UP000757435">
    <property type="component" value="Unassembled WGS sequence"/>
</dbReference>
<protein>
    <submittedName>
        <fullName evidence="3">SGNH/GDSL hydrolase family protein</fullName>
    </submittedName>
</protein>
<dbReference type="InterPro" id="IPR013830">
    <property type="entry name" value="SGNH_hydro"/>
</dbReference>
<sequence length="323" mass="36587">MVAPTSETWITGIVILAAVAGAIALLELGLRSLGFGKPLTYITDPQIGYLLSPNQTTCRFGNPIAINQYSMRSPEISLTRPENTLRILLIGDSIANGGWWTDQRQTISALLQQQLEHDIKEHDIKEFERVEVLNASANSWSPRNELAYLQRFGTFEAQVIVQLINTDDLFGIAPYSLVVGHDRNYPDRRPPFAIAEAVSRYLIPTADIPELDELWKQEGDRVGENLAAIEQVRAIAVQHNAQLLLAITPLLREVGGSRAYEQKARQRFTRFVEQQQMPFIDFLPLFQAFEDPQTLYRDSIHLNQTGNLQIVERLREKIEEILP</sequence>
<evidence type="ECO:0000256" key="1">
    <source>
        <dbReference type="SAM" id="Phobius"/>
    </source>
</evidence>
<name>A0A951Q983_9CYAN</name>
<evidence type="ECO:0000313" key="4">
    <source>
        <dbReference type="Proteomes" id="UP000757435"/>
    </source>
</evidence>
<evidence type="ECO:0000259" key="2">
    <source>
        <dbReference type="Pfam" id="PF13472"/>
    </source>
</evidence>
<evidence type="ECO:0000313" key="3">
    <source>
        <dbReference type="EMBL" id="MBW4659082.1"/>
    </source>
</evidence>
<organism evidence="3 4">
    <name type="scientific">Drouetiella hepatica Uher 2000/2452</name>
    <dbReference type="NCBI Taxonomy" id="904376"/>
    <lineage>
        <taxon>Bacteria</taxon>
        <taxon>Bacillati</taxon>
        <taxon>Cyanobacteriota</taxon>
        <taxon>Cyanophyceae</taxon>
        <taxon>Oculatellales</taxon>
        <taxon>Oculatellaceae</taxon>
        <taxon>Drouetiella</taxon>
    </lineage>
</organism>
<gene>
    <name evidence="3" type="ORF">KME15_10430</name>
</gene>
<dbReference type="GO" id="GO:0016787">
    <property type="term" value="F:hydrolase activity"/>
    <property type="evidence" value="ECO:0007669"/>
    <property type="project" value="UniProtKB-KW"/>
</dbReference>